<dbReference type="GO" id="GO:0005737">
    <property type="term" value="C:cytoplasm"/>
    <property type="evidence" value="ECO:0007669"/>
    <property type="project" value="TreeGrafter"/>
</dbReference>
<comment type="catalytic activity">
    <reaction evidence="3">
        <text>3',5'-cyclic UMP + H2O = UMP + H(+)</text>
        <dbReference type="Rhea" id="RHEA:70575"/>
        <dbReference type="ChEBI" id="CHEBI:15377"/>
        <dbReference type="ChEBI" id="CHEBI:15378"/>
        <dbReference type="ChEBI" id="CHEBI:57865"/>
        <dbReference type="ChEBI" id="CHEBI:184387"/>
    </reaction>
    <physiologicalReaction direction="left-to-right" evidence="3">
        <dbReference type="Rhea" id="RHEA:70576"/>
    </physiologicalReaction>
</comment>
<dbReference type="GO" id="GO:0070290">
    <property type="term" value="F:N-acylphosphatidylethanolamine-specific phospholipase D activity"/>
    <property type="evidence" value="ECO:0007669"/>
    <property type="project" value="InterPro"/>
</dbReference>
<evidence type="ECO:0000256" key="1">
    <source>
        <dbReference type="ARBA" id="ARBA00034221"/>
    </source>
</evidence>
<reference evidence="5" key="1">
    <citation type="submission" date="2020-06" db="EMBL/GenBank/DDBJ databases">
        <title>Paenibacillus sp. nov., isolated from soil.</title>
        <authorList>
            <person name="Seo Y.L."/>
        </authorList>
    </citation>
    <scope>NUCLEOTIDE SEQUENCE [LARGE SCALE GENOMIC DNA]</scope>
    <source>
        <strain evidence="5">JW14</strain>
    </source>
</reference>
<protein>
    <submittedName>
        <fullName evidence="5">MBL fold metallo-hydrolase</fullName>
    </submittedName>
</protein>
<evidence type="ECO:0000259" key="4">
    <source>
        <dbReference type="Pfam" id="PF12706"/>
    </source>
</evidence>
<dbReference type="Proteomes" id="UP000564806">
    <property type="component" value="Unassembled WGS sequence"/>
</dbReference>
<comment type="function">
    <text evidence="2">Counteracts the endogenous Pycsar antiviral defense system. Phosphodiesterase that enables metal-dependent hydrolysis of host cyclic nucleotide Pycsar defense signals such as cCMP and cUMP.</text>
</comment>
<evidence type="ECO:0000313" key="6">
    <source>
        <dbReference type="Proteomes" id="UP000564806"/>
    </source>
</evidence>
<evidence type="ECO:0000256" key="2">
    <source>
        <dbReference type="ARBA" id="ARBA00034301"/>
    </source>
</evidence>
<dbReference type="RefSeq" id="WP_175371433.1">
    <property type="nucleotide sequence ID" value="NZ_JABWCS010000204.1"/>
</dbReference>
<proteinExistence type="predicted"/>
<gene>
    <name evidence="5" type="ORF">HPT30_11020</name>
</gene>
<evidence type="ECO:0000256" key="3">
    <source>
        <dbReference type="ARBA" id="ARBA00048505"/>
    </source>
</evidence>
<keyword evidence="5" id="KW-0378">Hydrolase</keyword>
<dbReference type="Pfam" id="PF12706">
    <property type="entry name" value="Lactamase_B_2"/>
    <property type="match status" value="1"/>
</dbReference>
<comment type="catalytic activity">
    <reaction evidence="1">
        <text>3',5'-cyclic CMP + H2O = CMP + H(+)</text>
        <dbReference type="Rhea" id="RHEA:72675"/>
        <dbReference type="ChEBI" id="CHEBI:15377"/>
        <dbReference type="ChEBI" id="CHEBI:15378"/>
        <dbReference type="ChEBI" id="CHEBI:58003"/>
        <dbReference type="ChEBI" id="CHEBI:60377"/>
    </reaction>
    <physiologicalReaction direction="left-to-right" evidence="1">
        <dbReference type="Rhea" id="RHEA:72676"/>
    </physiologicalReaction>
</comment>
<name>A0A850EMW5_9BACL</name>
<dbReference type="InterPro" id="IPR036866">
    <property type="entry name" value="RibonucZ/Hydroxyglut_hydro"/>
</dbReference>
<feature type="domain" description="Metallo-beta-lactamase" evidence="4">
    <location>
        <begin position="118"/>
        <end position="311"/>
    </location>
</feature>
<dbReference type="PANTHER" id="PTHR15032:SF4">
    <property type="entry name" value="N-ACYL-PHOSPHATIDYLETHANOLAMINE-HYDROLYZING PHOSPHOLIPASE D"/>
    <property type="match status" value="1"/>
</dbReference>
<dbReference type="PANTHER" id="PTHR15032">
    <property type="entry name" value="N-ACYL-PHOSPHATIDYLETHANOLAMINE-HYDROLYZING PHOSPHOLIPASE D"/>
    <property type="match status" value="1"/>
</dbReference>
<dbReference type="EMBL" id="JABWCS010000204">
    <property type="protein sequence ID" value="NUU60877.1"/>
    <property type="molecule type" value="Genomic_DNA"/>
</dbReference>
<dbReference type="InterPro" id="IPR024884">
    <property type="entry name" value="NAPE-PLD"/>
</dbReference>
<evidence type="ECO:0000313" key="5">
    <source>
        <dbReference type="EMBL" id="NUU60877.1"/>
    </source>
</evidence>
<accession>A0A850EMW5</accession>
<dbReference type="SUPFAM" id="SSF56281">
    <property type="entry name" value="Metallo-hydrolase/oxidoreductase"/>
    <property type="match status" value="1"/>
</dbReference>
<sequence length="368" mass="42540">MTLLLTIVIVVLILILIGFLYLHQAPFGKLPSGSRLARIEQSPHYRDGKFHNVLTTPIYSENSNLYTVVKEKLFTKERLKPLQKVPIKKTDLHVLQEDEEMMVWFGHSSFFIRTGRKNMLFDPIFSQTGAPVSFSKAFPSTNYYTPDDMPDIDYLFISHDHWDHLDYATLTALRPKIKQVVCGLGVGSHLEHWGFKPEIITELDWGDTVALGDGFTVHGVTARHYSGRDYRQKRTLWLSFVIEAPGQKIFYSGDSGYGPHFAEVGKQYGPFDLVILENGQYNTQWRFIHMFPNEVLKAAQDLRAKSLLPVHAGKFALSIHSWDTPFRRISEHGGDKTFHLLMPMIGERVKLWKDQDQQQFERWWESIK</sequence>
<comment type="caution">
    <text evidence="5">The sequence shown here is derived from an EMBL/GenBank/DDBJ whole genome shotgun (WGS) entry which is preliminary data.</text>
</comment>
<dbReference type="Gene3D" id="3.60.15.10">
    <property type="entry name" value="Ribonuclease Z/Hydroxyacylglutathione hydrolase-like"/>
    <property type="match status" value="1"/>
</dbReference>
<dbReference type="PIRSF" id="PIRSF038896">
    <property type="entry name" value="NAPE-PLD"/>
    <property type="match status" value="1"/>
</dbReference>
<keyword evidence="6" id="KW-1185">Reference proteome</keyword>
<dbReference type="InterPro" id="IPR001279">
    <property type="entry name" value="Metallo-B-lactamas"/>
</dbReference>
<organism evidence="5 6">
    <name type="scientific">Paenibacillus agri</name>
    <dbReference type="NCBI Taxonomy" id="2744309"/>
    <lineage>
        <taxon>Bacteria</taxon>
        <taxon>Bacillati</taxon>
        <taxon>Bacillota</taxon>
        <taxon>Bacilli</taxon>
        <taxon>Bacillales</taxon>
        <taxon>Paenibacillaceae</taxon>
        <taxon>Paenibacillus</taxon>
    </lineage>
</organism>
<dbReference type="GO" id="GO:0008270">
    <property type="term" value="F:zinc ion binding"/>
    <property type="evidence" value="ECO:0007669"/>
    <property type="project" value="InterPro"/>
</dbReference>
<dbReference type="AlphaFoldDB" id="A0A850EMW5"/>